<dbReference type="PANTHER" id="PTHR44757">
    <property type="entry name" value="DIGUANYLATE CYCLASE DGCP"/>
    <property type="match status" value="1"/>
</dbReference>
<dbReference type="PANTHER" id="PTHR44757:SF2">
    <property type="entry name" value="BIOFILM ARCHITECTURE MAINTENANCE PROTEIN MBAA"/>
    <property type="match status" value="1"/>
</dbReference>
<dbReference type="PROSITE" id="PS50883">
    <property type="entry name" value="EAL"/>
    <property type="match status" value="1"/>
</dbReference>
<keyword evidence="1" id="KW-0472">Membrane</keyword>
<feature type="transmembrane region" description="Helical" evidence="1">
    <location>
        <begin position="45"/>
        <end position="64"/>
    </location>
</feature>
<dbReference type="CDD" id="cd01949">
    <property type="entry name" value="GGDEF"/>
    <property type="match status" value="1"/>
</dbReference>
<dbReference type="EMBL" id="QPJI01000026">
    <property type="protein sequence ID" value="RCW62191.1"/>
    <property type="molecule type" value="Genomic_DNA"/>
</dbReference>
<proteinExistence type="predicted"/>
<dbReference type="AlphaFoldDB" id="A0A368X2E2"/>
<dbReference type="CDD" id="cd01948">
    <property type="entry name" value="EAL"/>
    <property type="match status" value="1"/>
</dbReference>
<dbReference type="SUPFAM" id="SSF55073">
    <property type="entry name" value="Nucleotide cyclase"/>
    <property type="match status" value="1"/>
</dbReference>
<dbReference type="SMART" id="SM00267">
    <property type="entry name" value="GGDEF"/>
    <property type="match status" value="1"/>
</dbReference>
<dbReference type="Gene3D" id="3.30.70.270">
    <property type="match status" value="1"/>
</dbReference>
<name>A0A368X2E2_MARNT</name>
<evidence type="ECO:0000256" key="1">
    <source>
        <dbReference type="SAM" id="Phobius"/>
    </source>
</evidence>
<evidence type="ECO:0000259" key="3">
    <source>
        <dbReference type="PROSITE" id="PS50887"/>
    </source>
</evidence>
<feature type="domain" description="GGDEF" evidence="3">
    <location>
        <begin position="405"/>
        <end position="538"/>
    </location>
</feature>
<dbReference type="NCBIfam" id="TIGR00254">
    <property type="entry name" value="GGDEF"/>
    <property type="match status" value="1"/>
</dbReference>
<protein>
    <submittedName>
        <fullName evidence="4">Diguanylate cyclase/phosphodiesterase</fullName>
    </submittedName>
</protein>
<dbReference type="InterPro" id="IPR029787">
    <property type="entry name" value="Nucleotide_cyclase"/>
</dbReference>
<feature type="domain" description="EAL" evidence="2">
    <location>
        <begin position="547"/>
        <end position="799"/>
    </location>
</feature>
<keyword evidence="1" id="KW-0812">Transmembrane</keyword>
<feature type="transmembrane region" description="Helical" evidence="1">
    <location>
        <begin position="319"/>
        <end position="337"/>
    </location>
</feature>
<evidence type="ECO:0000313" key="5">
    <source>
        <dbReference type="Proteomes" id="UP000253647"/>
    </source>
</evidence>
<dbReference type="InterPro" id="IPR035919">
    <property type="entry name" value="EAL_sf"/>
</dbReference>
<evidence type="ECO:0000259" key="2">
    <source>
        <dbReference type="PROSITE" id="PS50883"/>
    </source>
</evidence>
<dbReference type="Pfam" id="PF00990">
    <property type="entry name" value="GGDEF"/>
    <property type="match status" value="1"/>
</dbReference>
<dbReference type="Proteomes" id="UP000253647">
    <property type="component" value="Unassembled WGS sequence"/>
</dbReference>
<dbReference type="SUPFAM" id="SSF141868">
    <property type="entry name" value="EAL domain-like"/>
    <property type="match status" value="1"/>
</dbReference>
<keyword evidence="1" id="KW-1133">Transmembrane helix</keyword>
<accession>A0A368X2E2</accession>
<sequence length="805" mass="88921">MVAKCLTRLTGFIRPLERLTFTYPFSPGSSLMTAKSDTPLNSVQLTMLALGVVIVLFLWVLFLWQASATRAETLNARLSENRNLALIVSESLKQMTDRAKAMGSLVNDDVIAHQEAETRLLTLLAEDPVFNRLSVYNLSGELIYTSHLGSARSNLGSWLSGTEDHFAGAGFVPVLPERVADPAYVPQEPAWRLPFLVPLRLADLSRSSRLILIELDIAYLAGLLQNVELGSGFIQILDSRGDEWMRANESGIVVGGPQVPKVQIAAEGRVVTGEATVELAGEQYQYVFVTRPANGFTVSVAQPYYEIFAPLTPAQNKQLIANSVMTLLVFGIVFWLIRSLTGQQRVLEALRLSERNNQQLIERLETEHARSSRAASIDHLSGLFNRRQFLDVADSLVLEQRRQRKLSTMLFIDLDRFKSINDSLGHHIGDLLLQAVAGRIQRMLGKGDIAARFGGDEFVVLLAGDRSEADIEQWAAALTAHLSAPYMLEGTELNTSPSIGIAISPRDGQSIDELTKCADAAMYSAKKAGRGQYRFFDQSLNVSDVEEFHLEQAFVEALRNREFVLHYQPQVCLETMEIIGYEALVRWQHPGFGLLYPDRFIPVAEKTGFVVALGMEVVRLACAQISDWQQKHGISKPVAVNVSPIQLAQPGFCKDVLATLADYGLTTDLLELEITETAMLEGRAVESLHCLKAAGIRLSLDDFGTGYAGFAHLEAVPVDKLKIDRSLINRISNSHDDSPIVSSTIILAKRMALKVVAEGVETREQLVHLKVAGCDIAQGYHLGRPMPAEKIPEFLRTFAEEEARA</sequence>
<dbReference type="InterPro" id="IPR000160">
    <property type="entry name" value="GGDEF_dom"/>
</dbReference>
<dbReference type="Pfam" id="PF00563">
    <property type="entry name" value="EAL"/>
    <property type="match status" value="1"/>
</dbReference>
<dbReference type="SMART" id="SM00052">
    <property type="entry name" value="EAL"/>
    <property type="match status" value="1"/>
</dbReference>
<organism evidence="4 5">
    <name type="scientific">Marinobacter nauticus</name>
    <name type="common">Marinobacter hydrocarbonoclasticus</name>
    <name type="synonym">Marinobacter aquaeolei</name>
    <dbReference type="NCBI Taxonomy" id="2743"/>
    <lineage>
        <taxon>Bacteria</taxon>
        <taxon>Pseudomonadati</taxon>
        <taxon>Pseudomonadota</taxon>
        <taxon>Gammaproteobacteria</taxon>
        <taxon>Pseudomonadales</taxon>
        <taxon>Marinobacteraceae</taxon>
        <taxon>Marinobacter</taxon>
    </lineage>
</organism>
<dbReference type="InterPro" id="IPR043128">
    <property type="entry name" value="Rev_trsase/Diguanyl_cyclase"/>
</dbReference>
<dbReference type="Gene3D" id="3.20.20.450">
    <property type="entry name" value="EAL domain"/>
    <property type="match status" value="1"/>
</dbReference>
<gene>
    <name evidence="4" type="ORF">DET61_12610</name>
</gene>
<dbReference type="InterPro" id="IPR001633">
    <property type="entry name" value="EAL_dom"/>
</dbReference>
<dbReference type="PROSITE" id="PS50887">
    <property type="entry name" value="GGDEF"/>
    <property type="match status" value="1"/>
</dbReference>
<reference evidence="4 5" key="1">
    <citation type="submission" date="2018-07" db="EMBL/GenBank/DDBJ databases">
        <title>Freshwater and sediment microbial communities from various areas in North America, analyzing microbe dynamics in response to fracking.</title>
        <authorList>
            <person name="Lamendella R."/>
        </authorList>
    </citation>
    <scope>NUCLEOTIDE SEQUENCE [LARGE SCALE GENOMIC DNA]</scope>
    <source>
        <strain evidence="4 5">105B</strain>
    </source>
</reference>
<dbReference type="InterPro" id="IPR052155">
    <property type="entry name" value="Biofilm_reg_signaling"/>
</dbReference>
<comment type="caution">
    <text evidence="4">The sequence shown here is derived from an EMBL/GenBank/DDBJ whole genome shotgun (WGS) entry which is preliminary data.</text>
</comment>
<evidence type="ECO:0000313" key="4">
    <source>
        <dbReference type="EMBL" id="RCW62191.1"/>
    </source>
</evidence>